<organism evidence="1 2">
    <name type="scientific">Popillia japonica</name>
    <name type="common">Japanese beetle</name>
    <dbReference type="NCBI Taxonomy" id="7064"/>
    <lineage>
        <taxon>Eukaryota</taxon>
        <taxon>Metazoa</taxon>
        <taxon>Ecdysozoa</taxon>
        <taxon>Arthropoda</taxon>
        <taxon>Hexapoda</taxon>
        <taxon>Insecta</taxon>
        <taxon>Pterygota</taxon>
        <taxon>Neoptera</taxon>
        <taxon>Endopterygota</taxon>
        <taxon>Coleoptera</taxon>
        <taxon>Polyphaga</taxon>
        <taxon>Scarabaeiformia</taxon>
        <taxon>Scarabaeidae</taxon>
        <taxon>Rutelinae</taxon>
        <taxon>Popillia</taxon>
    </lineage>
</organism>
<dbReference type="EMBL" id="JASPKY010000768">
    <property type="protein sequence ID" value="KAK9685591.1"/>
    <property type="molecule type" value="Genomic_DNA"/>
</dbReference>
<reference evidence="1 2" key="1">
    <citation type="journal article" date="2024" name="BMC Genomics">
        <title>De novo assembly and annotation of Popillia japonica's genome with initial clues to its potential as an invasive pest.</title>
        <authorList>
            <person name="Cucini C."/>
            <person name="Boschi S."/>
            <person name="Funari R."/>
            <person name="Cardaioli E."/>
            <person name="Iannotti N."/>
            <person name="Marturano G."/>
            <person name="Paoli F."/>
            <person name="Bruttini M."/>
            <person name="Carapelli A."/>
            <person name="Frati F."/>
            <person name="Nardi F."/>
        </authorList>
    </citation>
    <scope>NUCLEOTIDE SEQUENCE [LARGE SCALE GENOMIC DNA]</scope>
    <source>
        <strain evidence="1">DMR45628</strain>
    </source>
</reference>
<evidence type="ECO:0008006" key="3">
    <source>
        <dbReference type="Google" id="ProtNLM"/>
    </source>
</evidence>
<evidence type="ECO:0000313" key="1">
    <source>
        <dbReference type="EMBL" id="KAK9685591.1"/>
    </source>
</evidence>
<keyword evidence="2" id="KW-1185">Reference proteome</keyword>
<name>A0AAW1I8L1_POPJA</name>
<dbReference type="AlphaFoldDB" id="A0AAW1I8L1"/>
<protein>
    <recommendedName>
        <fullName evidence="3">Reverse transcriptase Ty1/copia-type domain-containing protein</fullName>
    </recommendedName>
</protein>
<sequence length="155" mass="17413">MKDMGTASNCLGLHITQHENGDISLDQSSYINDILKRFKMSECTPKSTPSDTNVKLSLSMCPQNDEDRKEVLKIPYQEAVGALLYLSQGTRPDITFAVNDVNDLTIGLKHISTDHMVADLLTKALPKTKHFFCTKEMGLIDSLKIKYLYLNLPYT</sequence>
<proteinExistence type="predicted"/>
<gene>
    <name evidence="1" type="ORF">QE152_g37928</name>
</gene>
<dbReference type="Proteomes" id="UP001458880">
    <property type="component" value="Unassembled WGS sequence"/>
</dbReference>
<accession>A0AAW1I8L1</accession>
<comment type="caution">
    <text evidence="1">The sequence shown here is derived from an EMBL/GenBank/DDBJ whole genome shotgun (WGS) entry which is preliminary data.</text>
</comment>
<evidence type="ECO:0000313" key="2">
    <source>
        <dbReference type="Proteomes" id="UP001458880"/>
    </source>
</evidence>